<evidence type="ECO:0000313" key="2">
    <source>
        <dbReference type="Proteomes" id="UP000295788"/>
    </source>
</evidence>
<dbReference type="Proteomes" id="UP000295788">
    <property type="component" value="Unassembled WGS sequence"/>
</dbReference>
<organism evidence="1 2">
    <name type="scientific">Tepidibacillus fermentans</name>
    <dbReference type="NCBI Taxonomy" id="1281767"/>
    <lineage>
        <taxon>Bacteria</taxon>
        <taxon>Bacillati</taxon>
        <taxon>Bacillota</taxon>
        <taxon>Bacilli</taxon>
        <taxon>Bacillales</taxon>
        <taxon>Bacillaceae</taxon>
        <taxon>Tepidibacillus</taxon>
    </lineage>
</organism>
<sequence length="103" mass="11755">MQVVKELAGEISNYNRKTKINVPKCFVCMDSGVILYKEKTDFGYIAEYAAKCTCQAGHQYRSLISITEVMDIEKIAKQNFAAWYKNNKDKNGFKDVMKKLKGA</sequence>
<dbReference type="RefSeq" id="WP_132769799.1">
    <property type="nucleotide sequence ID" value="NZ_SMAB01000017.1"/>
</dbReference>
<protein>
    <submittedName>
        <fullName evidence="1">Uncharacterized protein</fullName>
    </submittedName>
</protein>
<evidence type="ECO:0000313" key="1">
    <source>
        <dbReference type="EMBL" id="TCS80359.1"/>
    </source>
</evidence>
<keyword evidence="2" id="KW-1185">Reference proteome</keyword>
<dbReference type="OrthoDB" id="3081000at2"/>
<comment type="caution">
    <text evidence="1">The sequence shown here is derived from an EMBL/GenBank/DDBJ whole genome shotgun (WGS) entry which is preliminary data.</text>
</comment>
<gene>
    <name evidence="1" type="ORF">EDD72_11726</name>
</gene>
<name>A0A4R3KBT3_9BACI</name>
<dbReference type="EMBL" id="SMAB01000017">
    <property type="protein sequence ID" value="TCS80359.1"/>
    <property type="molecule type" value="Genomic_DNA"/>
</dbReference>
<proteinExistence type="predicted"/>
<reference evidence="1 2" key="1">
    <citation type="submission" date="2019-03" db="EMBL/GenBank/DDBJ databases">
        <title>Genomic Encyclopedia of Type Strains, Phase IV (KMG-IV): sequencing the most valuable type-strain genomes for metagenomic binning, comparative biology and taxonomic classification.</title>
        <authorList>
            <person name="Goeker M."/>
        </authorList>
    </citation>
    <scope>NUCLEOTIDE SEQUENCE [LARGE SCALE GENOMIC DNA]</scope>
    <source>
        <strain evidence="1 2">DSM 23802</strain>
    </source>
</reference>
<accession>A0A4R3KBT3</accession>
<dbReference type="AlphaFoldDB" id="A0A4R3KBT3"/>